<evidence type="ECO:0000256" key="10">
    <source>
        <dbReference type="ARBA" id="ARBA00047984"/>
    </source>
</evidence>
<dbReference type="InterPro" id="IPR048333">
    <property type="entry name" value="HA2_WH"/>
</dbReference>
<evidence type="ECO:0000313" key="15">
    <source>
        <dbReference type="Proteomes" id="UP000095038"/>
    </source>
</evidence>
<dbReference type="InterPro" id="IPR011709">
    <property type="entry name" value="DEAD-box_helicase_OB_fold"/>
</dbReference>
<dbReference type="SMART" id="SM00847">
    <property type="entry name" value="HA2"/>
    <property type="match status" value="1"/>
</dbReference>
<dbReference type="Pfam" id="PF00270">
    <property type="entry name" value="DEAD"/>
    <property type="match status" value="1"/>
</dbReference>
<protein>
    <recommendedName>
        <fullName evidence="3">RNA helicase</fullName>
        <ecNumber evidence="3">3.6.4.13</ecNumber>
    </recommendedName>
</protein>
<gene>
    <name evidence="14" type="ORF">ASCRUDRAFT_74422</name>
</gene>
<feature type="compositionally biased region" description="Polar residues" evidence="11">
    <location>
        <begin position="140"/>
        <end position="157"/>
    </location>
</feature>
<dbReference type="InterPro" id="IPR014001">
    <property type="entry name" value="Helicase_ATP-bd"/>
</dbReference>
<proteinExistence type="inferred from homology"/>
<keyword evidence="7" id="KW-0067">ATP-binding</keyword>
<dbReference type="GeneID" id="30966314"/>
<feature type="region of interest" description="Disordered" evidence="11">
    <location>
        <begin position="619"/>
        <end position="642"/>
    </location>
</feature>
<feature type="compositionally biased region" description="Basic and acidic residues" evidence="11">
    <location>
        <begin position="69"/>
        <end position="81"/>
    </location>
</feature>
<dbReference type="FunCoup" id="A0A1D2VN66">
    <property type="interactions" value="1268"/>
</dbReference>
<accession>A0A1D2VN66</accession>
<evidence type="ECO:0000256" key="2">
    <source>
        <dbReference type="ARBA" id="ARBA00008792"/>
    </source>
</evidence>
<dbReference type="AlphaFoldDB" id="A0A1D2VN66"/>
<comment type="catalytic activity">
    <reaction evidence="10">
        <text>ATP + H2O = ADP + phosphate + H(+)</text>
        <dbReference type="Rhea" id="RHEA:13065"/>
        <dbReference type="ChEBI" id="CHEBI:15377"/>
        <dbReference type="ChEBI" id="CHEBI:15378"/>
        <dbReference type="ChEBI" id="CHEBI:30616"/>
        <dbReference type="ChEBI" id="CHEBI:43474"/>
        <dbReference type="ChEBI" id="CHEBI:456216"/>
        <dbReference type="EC" id="3.6.4.13"/>
    </reaction>
</comment>
<evidence type="ECO:0000256" key="4">
    <source>
        <dbReference type="ARBA" id="ARBA00022741"/>
    </source>
</evidence>
<dbReference type="PROSITE" id="PS51194">
    <property type="entry name" value="HELICASE_CTER"/>
    <property type="match status" value="1"/>
</dbReference>
<dbReference type="InterPro" id="IPR011545">
    <property type="entry name" value="DEAD/DEAH_box_helicase_dom"/>
</dbReference>
<dbReference type="OrthoDB" id="10253254at2759"/>
<reference evidence="15" key="1">
    <citation type="submission" date="2016-05" db="EMBL/GenBank/DDBJ databases">
        <title>Comparative genomics of biotechnologically important yeasts.</title>
        <authorList>
            <consortium name="DOE Joint Genome Institute"/>
            <person name="Riley R."/>
            <person name="Haridas S."/>
            <person name="Wolfe K.H."/>
            <person name="Lopes M.R."/>
            <person name="Hittinger C.T."/>
            <person name="Goker M."/>
            <person name="Salamov A."/>
            <person name="Wisecaver J."/>
            <person name="Long T.M."/>
            <person name="Aerts A.L."/>
            <person name="Barry K."/>
            <person name="Choi C."/>
            <person name="Clum A."/>
            <person name="Coughlan A.Y."/>
            <person name="Deshpande S."/>
            <person name="Douglass A.P."/>
            <person name="Hanson S.J."/>
            <person name="Klenk H.-P."/>
            <person name="Labutti K."/>
            <person name="Lapidus A."/>
            <person name="Lindquist E."/>
            <person name="Lipzen A."/>
            <person name="Meier-Kolthoff J.P."/>
            <person name="Ohm R.A."/>
            <person name="Otillar R.P."/>
            <person name="Pangilinan J."/>
            <person name="Peng Y."/>
            <person name="Rokas A."/>
            <person name="Rosa C.A."/>
            <person name="Scheuner C."/>
            <person name="Sibirny A.A."/>
            <person name="Slot J.C."/>
            <person name="Stielow J.B."/>
            <person name="Sun H."/>
            <person name="Kurtzman C.P."/>
            <person name="Blackwell M."/>
            <person name="Grigoriev I.V."/>
            <person name="Jeffries T.W."/>
        </authorList>
    </citation>
    <scope>NUCLEOTIDE SEQUENCE [LARGE SCALE GENOMIC DNA]</scope>
    <source>
        <strain evidence="15">DSM 1968</strain>
    </source>
</reference>
<dbReference type="InterPro" id="IPR001650">
    <property type="entry name" value="Helicase_C-like"/>
</dbReference>
<comment type="subcellular location">
    <subcellularLocation>
        <location evidence="1">Nucleus</location>
        <location evidence="1">Nucleolus</location>
    </subcellularLocation>
</comment>
<evidence type="ECO:0000256" key="11">
    <source>
        <dbReference type="SAM" id="MobiDB-lite"/>
    </source>
</evidence>
<keyword evidence="6" id="KW-0347">Helicase</keyword>
<dbReference type="Gene3D" id="3.40.50.300">
    <property type="entry name" value="P-loop containing nucleotide triphosphate hydrolases"/>
    <property type="match status" value="2"/>
</dbReference>
<dbReference type="InterPro" id="IPR002464">
    <property type="entry name" value="DNA/RNA_helicase_DEAH_CS"/>
</dbReference>
<dbReference type="SMART" id="SM00490">
    <property type="entry name" value="HELICc"/>
    <property type="match status" value="1"/>
</dbReference>
<dbReference type="GO" id="GO:0003724">
    <property type="term" value="F:RNA helicase activity"/>
    <property type="evidence" value="ECO:0007669"/>
    <property type="project" value="UniProtKB-EC"/>
</dbReference>
<dbReference type="FunFam" id="3.40.50.300:FF:003770">
    <property type="entry name" value="ATP-dependent RNA helicase DHR1, putative"/>
    <property type="match status" value="1"/>
</dbReference>
<dbReference type="CDD" id="cd18791">
    <property type="entry name" value="SF2_C_RHA"/>
    <property type="match status" value="1"/>
</dbReference>
<dbReference type="InterPro" id="IPR007502">
    <property type="entry name" value="Helicase-assoc_dom"/>
</dbReference>
<dbReference type="InterPro" id="IPR027417">
    <property type="entry name" value="P-loop_NTPase"/>
</dbReference>
<dbReference type="Pfam" id="PF00271">
    <property type="entry name" value="Helicase_C"/>
    <property type="match status" value="1"/>
</dbReference>
<keyword evidence="8" id="KW-0694">RNA-binding</keyword>
<dbReference type="SUPFAM" id="SSF52540">
    <property type="entry name" value="P-loop containing nucleoside triphosphate hydrolases"/>
    <property type="match status" value="1"/>
</dbReference>
<keyword evidence="9" id="KW-0539">Nucleus</keyword>
<dbReference type="GO" id="GO:0005524">
    <property type="term" value="F:ATP binding"/>
    <property type="evidence" value="ECO:0007669"/>
    <property type="project" value="UniProtKB-KW"/>
</dbReference>
<evidence type="ECO:0000256" key="5">
    <source>
        <dbReference type="ARBA" id="ARBA00022801"/>
    </source>
</evidence>
<feature type="compositionally biased region" description="Acidic residues" evidence="11">
    <location>
        <begin position="210"/>
        <end position="228"/>
    </location>
</feature>
<dbReference type="GO" id="GO:0032040">
    <property type="term" value="C:small-subunit processome"/>
    <property type="evidence" value="ECO:0007669"/>
    <property type="project" value="EnsemblFungi"/>
</dbReference>
<feature type="compositionally biased region" description="Basic residues" evidence="11">
    <location>
        <begin position="58"/>
        <end position="68"/>
    </location>
</feature>
<evidence type="ECO:0000259" key="13">
    <source>
        <dbReference type="PROSITE" id="PS51194"/>
    </source>
</evidence>
<dbReference type="PANTHER" id="PTHR18934">
    <property type="entry name" value="ATP-DEPENDENT RNA HELICASE"/>
    <property type="match status" value="1"/>
</dbReference>
<dbReference type="PROSITE" id="PS00690">
    <property type="entry name" value="DEAH_ATP_HELICASE"/>
    <property type="match status" value="1"/>
</dbReference>
<dbReference type="GO" id="GO:0000462">
    <property type="term" value="P:maturation of SSU-rRNA from tricistronic rRNA transcript (SSU-rRNA, 5.8S rRNA, LSU-rRNA)"/>
    <property type="evidence" value="ECO:0007669"/>
    <property type="project" value="EnsemblFungi"/>
</dbReference>
<evidence type="ECO:0000259" key="12">
    <source>
        <dbReference type="PROSITE" id="PS51192"/>
    </source>
</evidence>
<dbReference type="Pfam" id="PF04408">
    <property type="entry name" value="WHD_HA2"/>
    <property type="match status" value="1"/>
</dbReference>
<dbReference type="InParanoid" id="A0A1D2VN66"/>
<feature type="region of interest" description="Disordered" evidence="11">
    <location>
        <begin position="322"/>
        <end position="348"/>
    </location>
</feature>
<dbReference type="SMART" id="SM00487">
    <property type="entry name" value="DEXDc"/>
    <property type="match status" value="1"/>
</dbReference>
<feature type="domain" description="Helicase C-terminal" evidence="13">
    <location>
        <begin position="642"/>
        <end position="830"/>
    </location>
</feature>
<evidence type="ECO:0000256" key="6">
    <source>
        <dbReference type="ARBA" id="ARBA00022806"/>
    </source>
</evidence>
<keyword evidence="15" id="KW-1185">Reference proteome</keyword>
<dbReference type="PROSITE" id="PS51192">
    <property type="entry name" value="HELICASE_ATP_BIND_1"/>
    <property type="match status" value="1"/>
</dbReference>
<dbReference type="Pfam" id="PF21010">
    <property type="entry name" value="HA2_C"/>
    <property type="match status" value="1"/>
</dbReference>
<keyword evidence="4" id="KW-0547">Nucleotide-binding</keyword>
<feature type="compositionally biased region" description="Basic and acidic residues" evidence="11">
    <location>
        <begin position="335"/>
        <end position="348"/>
    </location>
</feature>
<name>A0A1D2VN66_9ASCO</name>
<feature type="region of interest" description="Disordered" evidence="11">
    <location>
        <begin position="26"/>
        <end position="81"/>
    </location>
</feature>
<feature type="compositionally biased region" description="Basic and acidic residues" evidence="11">
    <location>
        <begin position="187"/>
        <end position="197"/>
    </location>
</feature>
<feature type="compositionally biased region" description="Basic and acidic residues" evidence="11">
    <location>
        <begin position="229"/>
        <end position="240"/>
    </location>
</feature>
<evidence type="ECO:0000256" key="8">
    <source>
        <dbReference type="ARBA" id="ARBA00022884"/>
    </source>
</evidence>
<dbReference type="GO" id="GO:0016787">
    <property type="term" value="F:hydrolase activity"/>
    <property type="evidence" value="ECO:0007669"/>
    <property type="project" value="UniProtKB-KW"/>
</dbReference>
<sequence length="1225" mass="140560">MAKNEANKKRKITEVFQEHLETKTTKILKEKNDNSDIPSNKKATKKLKKQIREDIKKAKISSKKKKRFEKYVQHQLHKAESKKLLEKLAVQQNELEKLQETSEKNNNQDSSDAEENKLENAKKRRNKRRNAKKRELKTSILDSTEPPNLQESNQPKSSFIDFRPVNGSFGFKNLPAIAKRLKVPKKTWRERLEKNVEIEQEDDHNSSSDTDIELDSDAESTLSDEEEENITRVEDDKSNDENSDNNSDNNSDSNSDSDSDNDSDNDSDSESDNEKTENKNTYNMDAKIQFKEFVDSMNKPKSTNIEQLPKIDSSVLKSLQHQNDNDLDSSDDENNPIHEKEEEPPELKYQKAKYFTIDRDPEIQKIREILPVYENEFEIMEKINNSDCVVISGSTGSGKTTQLPQFLYESGYTLKGMIGITQPRRVATVSMSKRVTEELGFENGKLVGYQIRFDSKVSDSTKIKFMTDGVLLREMMSDFLLTKYSAIIIDEAHERNINTDILIGMLSRVIKLRRKKYVNDPNSFQPLKLIIMSATLRVSDFTENKKLFKNPPPTFNVDSRTYPVAVHFNKRTAFNYLDETFRKVCKIHRKLPKGGILIFLTGQQEIHDMVKRLKKEFPFPKNQNNTQANKKNKGEKDFPEVRVSSKYTNTEVEEIDFGVTRNNYKRILEIEDEEFNDDFEEEDEEGFEESLESDQTVSDPLHVLPLYSLLPTAQQMQVFMDPPEGSRVCIVATNIAETSITIPNIKYVVDCGREKQLKYNEENDVTSYEVGFISKASADQRSGRAGRTGPGHCYRLYSSALFESEFEQFSKPEILRMPVVSTILQMKSMGIDNILNFPFPTPISHKSLFKAEQLLKYLGAIDNQGIITELGKKMSLFPISPRFAKMLILSNQLDCMPFIVAIVSGLTTGSPFFKEQELSFLNRNKDYNSNDDDKIDFDETFDERPDNQLRAQYYKSQKLFCKYDQNSDVFKLLTAVCASDHVSRLEKKEFFKRHFLREKTMEEISKLRKQLLYIVKSITSKEDIAVTVQSEYSKEFKLSPPSKKQINALKQMITAGFIDQIAIRGDLASSDVQFTNKSRIMSIPYKTLFSTKFDLDDDAYVYIHPGSILMNCGELPPPYLVYQTVNLSSSKSSLEDNRNRKKRINVLCDIDGKALTNIGKLSSLVTYSKPLGPPYEPKYSENNINERICYVVPRFGAAIGSGGVGWDLPVVKVTQERINGVWTVV</sequence>
<comment type="similarity">
    <text evidence="2">Belongs to the DEAD box helicase family. DEAH subfamily.</text>
</comment>
<dbReference type="PANTHER" id="PTHR18934:SF99">
    <property type="entry name" value="ATP-DEPENDENT RNA HELICASE DHX37-RELATED"/>
    <property type="match status" value="1"/>
</dbReference>
<dbReference type="GO" id="GO:0003723">
    <property type="term" value="F:RNA binding"/>
    <property type="evidence" value="ECO:0007669"/>
    <property type="project" value="UniProtKB-KW"/>
</dbReference>
<evidence type="ECO:0000256" key="3">
    <source>
        <dbReference type="ARBA" id="ARBA00012552"/>
    </source>
</evidence>
<organism evidence="14 15">
    <name type="scientific">Ascoidea rubescens DSM 1968</name>
    <dbReference type="NCBI Taxonomy" id="1344418"/>
    <lineage>
        <taxon>Eukaryota</taxon>
        <taxon>Fungi</taxon>
        <taxon>Dikarya</taxon>
        <taxon>Ascomycota</taxon>
        <taxon>Saccharomycotina</taxon>
        <taxon>Saccharomycetes</taxon>
        <taxon>Ascoideaceae</taxon>
        <taxon>Ascoidea</taxon>
    </lineage>
</organism>
<feature type="compositionally biased region" description="Basic residues" evidence="11">
    <location>
        <begin position="122"/>
        <end position="135"/>
    </location>
</feature>
<dbReference type="STRING" id="1344418.A0A1D2VN66"/>
<evidence type="ECO:0000256" key="7">
    <source>
        <dbReference type="ARBA" id="ARBA00022840"/>
    </source>
</evidence>
<dbReference type="EC" id="3.6.4.13" evidence="3"/>
<evidence type="ECO:0000256" key="1">
    <source>
        <dbReference type="ARBA" id="ARBA00004604"/>
    </source>
</evidence>
<feature type="compositionally biased region" description="Acidic residues" evidence="11">
    <location>
        <begin position="325"/>
        <end position="334"/>
    </location>
</feature>
<dbReference type="EMBL" id="KV454476">
    <property type="protein sequence ID" value="ODV62995.1"/>
    <property type="molecule type" value="Genomic_DNA"/>
</dbReference>
<feature type="compositionally biased region" description="Acidic residues" evidence="11">
    <location>
        <begin position="255"/>
        <end position="271"/>
    </location>
</feature>
<dbReference type="FunFam" id="3.40.50.300:FF:000637">
    <property type="entry name" value="ATP-dependent RNA helicase DHX37/DHR1"/>
    <property type="match status" value="1"/>
</dbReference>
<keyword evidence="5 14" id="KW-0378">Hydrolase</keyword>
<dbReference type="Proteomes" id="UP000095038">
    <property type="component" value="Unassembled WGS sequence"/>
</dbReference>
<evidence type="ECO:0000256" key="9">
    <source>
        <dbReference type="ARBA" id="ARBA00023242"/>
    </source>
</evidence>
<evidence type="ECO:0000313" key="14">
    <source>
        <dbReference type="EMBL" id="ODV62995.1"/>
    </source>
</evidence>
<feature type="domain" description="Helicase ATP-binding" evidence="12">
    <location>
        <begin position="380"/>
        <end position="554"/>
    </location>
</feature>
<feature type="region of interest" description="Disordered" evidence="11">
    <location>
        <begin position="96"/>
        <end position="284"/>
    </location>
</feature>
<feature type="compositionally biased region" description="Low complexity" evidence="11">
    <location>
        <begin position="244"/>
        <end position="254"/>
    </location>
</feature>
<dbReference type="CDD" id="cd17982">
    <property type="entry name" value="DEXHc_DHX37"/>
    <property type="match status" value="1"/>
</dbReference>
<dbReference type="RefSeq" id="XP_020049302.1">
    <property type="nucleotide sequence ID" value="XM_020192678.1"/>
</dbReference>
<dbReference type="Pfam" id="PF07717">
    <property type="entry name" value="OB_NTP_bind"/>
    <property type="match status" value="1"/>
</dbReference>
<dbReference type="Gene3D" id="1.20.120.1080">
    <property type="match status" value="1"/>
</dbReference>